<dbReference type="PANTHER" id="PTHR43098:SF3">
    <property type="entry name" value="L-ORNITHINE N(5)-MONOOXYGENASE-RELATED"/>
    <property type="match status" value="1"/>
</dbReference>
<evidence type="ECO:0000256" key="2">
    <source>
        <dbReference type="ARBA" id="ARBA00010139"/>
    </source>
</evidence>
<dbReference type="SUPFAM" id="SSF51905">
    <property type="entry name" value="FAD/NAD(P)-binding domain"/>
    <property type="match status" value="1"/>
</dbReference>
<dbReference type="InterPro" id="IPR036188">
    <property type="entry name" value="FAD/NAD-bd_sf"/>
</dbReference>
<dbReference type="InterPro" id="IPR050775">
    <property type="entry name" value="FAD-binding_Monooxygenases"/>
</dbReference>
<evidence type="ECO:0000256" key="3">
    <source>
        <dbReference type="ARBA" id="ARBA00022630"/>
    </source>
</evidence>
<dbReference type="InterPro" id="IPR032371">
    <property type="entry name" value="DUF4873"/>
</dbReference>
<keyword evidence="6" id="KW-0560">Oxidoreductase</keyword>
<keyword evidence="4" id="KW-0274">FAD</keyword>
<evidence type="ECO:0000256" key="7">
    <source>
        <dbReference type="ARBA" id="ARBA00023033"/>
    </source>
</evidence>
<dbReference type="AlphaFoldDB" id="A0A1A2ZJG5"/>
<evidence type="ECO:0000256" key="5">
    <source>
        <dbReference type="ARBA" id="ARBA00022857"/>
    </source>
</evidence>
<keyword evidence="5" id="KW-0521">NADP</keyword>
<dbReference type="Gene3D" id="3.50.50.60">
    <property type="entry name" value="FAD/NAD(P)-binding domain"/>
    <property type="match status" value="1"/>
</dbReference>
<dbReference type="Pfam" id="PF16170">
    <property type="entry name" value="DUF4873"/>
    <property type="match status" value="1"/>
</dbReference>
<name>A0A1A2ZJG5_9MYCO</name>
<evidence type="ECO:0000313" key="9">
    <source>
        <dbReference type="EMBL" id="OBI50744.1"/>
    </source>
</evidence>
<evidence type="ECO:0000256" key="6">
    <source>
        <dbReference type="ARBA" id="ARBA00023002"/>
    </source>
</evidence>
<evidence type="ECO:0000313" key="10">
    <source>
        <dbReference type="Proteomes" id="UP000093592"/>
    </source>
</evidence>
<organism evidence="9 10">
    <name type="scientific">Mycobacterium kyorinense</name>
    <dbReference type="NCBI Taxonomy" id="487514"/>
    <lineage>
        <taxon>Bacteria</taxon>
        <taxon>Bacillati</taxon>
        <taxon>Actinomycetota</taxon>
        <taxon>Actinomycetes</taxon>
        <taxon>Mycobacteriales</taxon>
        <taxon>Mycobacteriaceae</taxon>
        <taxon>Mycobacterium</taxon>
    </lineage>
</organism>
<protein>
    <recommendedName>
        <fullName evidence="8">DUF4873 domain-containing protein</fullName>
    </recommendedName>
</protein>
<accession>A0A1A2ZJG5</accession>
<dbReference type="EMBL" id="LZKJ01000049">
    <property type="protein sequence ID" value="OBI50744.1"/>
    <property type="molecule type" value="Genomic_DNA"/>
</dbReference>
<evidence type="ECO:0000256" key="4">
    <source>
        <dbReference type="ARBA" id="ARBA00022827"/>
    </source>
</evidence>
<comment type="cofactor">
    <cofactor evidence="1">
        <name>FAD</name>
        <dbReference type="ChEBI" id="CHEBI:57692"/>
    </cofactor>
</comment>
<sequence>MDNVVVVGSASAAAKLRDAGITDFTLVDREVVSSVFDDETATWTVATNGGETCRGGVVVACTSPFVPWIPDLPGRNDFRGPAVAAAAGDTPFDPTGKRVAVIGGDFAAGQWVDRLTPSAASVEIFPYSPRRAIRTNRRRWRRRRTSVTPMRSPIDVITASGIRTRDGAHHDVDAIIYGTGFAVRKQLRQDTLVGAQGLRIQEAWQDGMEPYLGVAIHGFPNYFLATAPDSERYVAECLRLMHRSGSTRIEVRRSSAQTFNEYVNTGRPRNLKASAFDLASGAQLHDETYAGPATLTIAGTCREVRVHLTGHVDPIDGQYHWQGTVFDQLPPDLLRQARTATLAVGERNSSARITEATPQGGYSIAGAGPPPFALTNTELAVQRP</sequence>
<comment type="caution">
    <text evidence="9">The sequence shown here is derived from an EMBL/GenBank/DDBJ whole genome shotgun (WGS) entry which is preliminary data.</text>
</comment>
<evidence type="ECO:0000256" key="1">
    <source>
        <dbReference type="ARBA" id="ARBA00001974"/>
    </source>
</evidence>
<feature type="domain" description="DUF4873" evidence="8">
    <location>
        <begin position="286"/>
        <end position="373"/>
    </location>
</feature>
<comment type="similarity">
    <text evidence="2">Belongs to the FAD-binding monooxygenase family.</text>
</comment>
<dbReference type="PANTHER" id="PTHR43098">
    <property type="entry name" value="L-ORNITHINE N(5)-MONOOXYGENASE-RELATED"/>
    <property type="match status" value="1"/>
</dbReference>
<keyword evidence="7" id="KW-0503">Monooxygenase</keyword>
<evidence type="ECO:0000259" key="8">
    <source>
        <dbReference type="Pfam" id="PF16170"/>
    </source>
</evidence>
<dbReference type="GO" id="GO:0016709">
    <property type="term" value="F:oxidoreductase activity, acting on paired donors, with incorporation or reduction of molecular oxygen, NAD(P)H as one donor, and incorporation of one atom of oxygen"/>
    <property type="evidence" value="ECO:0007669"/>
    <property type="project" value="UniProtKB-ARBA"/>
</dbReference>
<reference evidence="10" key="1">
    <citation type="submission" date="2016-06" db="EMBL/GenBank/DDBJ databases">
        <authorList>
            <person name="Sutton G."/>
            <person name="Brinkac L."/>
            <person name="Sanka R."/>
            <person name="Adams M."/>
            <person name="Lau E."/>
            <person name="Sam S."/>
            <person name="Sreng N."/>
            <person name="Him V."/>
            <person name="Kerleguer A."/>
            <person name="Cheng S."/>
        </authorList>
    </citation>
    <scope>NUCLEOTIDE SEQUENCE [LARGE SCALE GENOMIC DNA]</scope>
    <source>
        <strain evidence="10">E861</strain>
    </source>
</reference>
<dbReference type="Proteomes" id="UP000093592">
    <property type="component" value="Unassembled WGS sequence"/>
</dbReference>
<gene>
    <name evidence="9" type="ORF">A5707_14915</name>
</gene>
<proteinExistence type="inferred from homology"/>
<keyword evidence="3" id="KW-0285">Flavoprotein</keyword>